<dbReference type="InterPro" id="IPR020058">
    <property type="entry name" value="Glu/Gln-tRNA-synth_Ib_cat-dom"/>
</dbReference>
<dbReference type="InterPro" id="IPR020056">
    <property type="entry name" value="Rbsml_bL25/Gln-tRNA_synth_N"/>
</dbReference>
<gene>
    <name evidence="7" type="primary">glnS</name>
    <name evidence="12" type="ORF">AAIG11_12260</name>
</gene>
<feature type="binding site" evidence="7">
    <location>
        <begin position="263"/>
        <end position="264"/>
    </location>
    <ligand>
        <name>ATP</name>
        <dbReference type="ChEBI" id="CHEBI:30616"/>
    </ligand>
</feature>
<dbReference type="Gene3D" id="2.40.240.10">
    <property type="entry name" value="Ribosomal Protein L25, Chain P"/>
    <property type="match status" value="2"/>
</dbReference>
<evidence type="ECO:0000256" key="7">
    <source>
        <dbReference type="HAMAP-Rule" id="MF_00126"/>
    </source>
</evidence>
<dbReference type="InterPro" id="IPR004514">
    <property type="entry name" value="Gln-tRNA-synth"/>
</dbReference>
<evidence type="ECO:0000256" key="2">
    <source>
        <dbReference type="ARBA" id="ARBA00022598"/>
    </source>
</evidence>
<dbReference type="Pfam" id="PF00749">
    <property type="entry name" value="tRNA-synt_1c"/>
    <property type="match status" value="1"/>
</dbReference>
<dbReference type="InterPro" id="IPR011035">
    <property type="entry name" value="Ribosomal_bL25/Gln-tRNA_synth"/>
</dbReference>
<comment type="caution">
    <text evidence="12">The sequence shown here is derived from an EMBL/GenBank/DDBJ whole genome shotgun (WGS) entry which is preliminary data.</text>
</comment>
<feature type="short sequence motif" description="'KMSKS' region" evidence="7">
    <location>
        <begin position="270"/>
        <end position="274"/>
    </location>
</feature>
<dbReference type="InterPro" id="IPR049437">
    <property type="entry name" value="tRNA-synt_1c_C2"/>
</dbReference>
<dbReference type="PANTHER" id="PTHR43097:SF5">
    <property type="entry name" value="GLUTAMATE--TRNA LIGASE"/>
    <property type="match status" value="1"/>
</dbReference>
<feature type="binding site" evidence="7">
    <location>
        <position position="233"/>
    </location>
    <ligand>
        <name>ATP</name>
        <dbReference type="ChEBI" id="CHEBI:30616"/>
    </ligand>
</feature>
<feature type="domain" description="Glutamyl/glutaminyl-tRNA synthetase class Ib anti-codon binding" evidence="10">
    <location>
        <begin position="343"/>
        <end position="443"/>
    </location>
</feature>
<evidence type="ECO:0000259" key="9">
    <source>
        <dbReference type="Pfam" id="PF00749"/>
    </source>
</evidence>
<dbReference type="InterPro" id="IPR000924">
    <property type="entry name" value="Glu/Gln-tRNA-synth"/>
</dbReference>
<dbReference type="NCBIfam" id="TIGR00440">
    <property type="entry name" value="glnS"/>
    <property type="match status" value="1"/>
</dbReference>
<evidence type="ECO:0000256" key="6">
    <source>
        <dbReference type="ARBA" id="ARBA00023146"/>
    </source>
</evidence>
<organism evidence="12 13">
    <name type="scientific">Anoxynatronum sibiricum</name>
    <dbReference type="NCBI Taxonomy" id="210623"/>
    <lineage>
        <taxon>Bacteria</taxon>
        <taxon>Bacillati</taxon>
        <taxon>Bacillota</taxon>
        <taxon>Clostridia</taxon>
        <taxon>Eubacteriales</taxon>
        <taxon>Clostridiaceae</taxon>
        <taxon>Anoxynatronum</taxon>
    </lineage>
</organism>
<keyword evidence="4 7" id="KW-0067">ATP-binding</keyword>
<accession>A0ABU9VVS1</accession>
<feature type="short sequence motif" description="'HIGH' region" evidence="7">
    <location>
        <begin position="36"/>
        <end position="46"/>
    </location>
</feature>
<comment type="subunit">
    <text evidence="7">Monomer.</text>
</comment>
<reference evidence="12 13" key="1">
    <citation type="submission" date="2024-04" db="EMBL/GenBank/DDBJ databases">
        <title>Genome sequencing and metabolic network reconstruction of aminoacids and betaine degradation by Anoxynatronum sibiricum.</title>
        <authorList>
            <person name="Detkova E.N."/>
            <person name="Boltjanskaja Y.V."/>
            <person name="Mardanov A.V."/>
            <person name="Kevbrin V."/>
        </authorList>
    </citation>
    <scope>NUCLEOTIDE SEQUENCE [LARGE SCALE GENOMIC DNA]</scope>
    <source>
        <strain evidence="12 13">Z-7981</strain>
    </source>
</reference>
<evidence type="ECO:0000256" key="3">
    <source>
        <dbReference type="ARBA" id="ARBA00022741"/>
    </source>
</evidence>
<dbReference type="Gene3D" id="3.40.50.620">
    <property type="entry name" value="HUPs"/>
    <property type="match status" value="1"/>
</dbReference>
<feature type="binding site" evidence="7">
    <location>
        <position position="214"/>
    </location>
    <ligand>
        <name>L-glutamine</name>
        <dbReference type="ChEBI" id="CHEBI:58359"/>
    </ligand>
</feature>
<feature type="domain" description="Glutamyl/glutaminyl-tRNA synthetase class Ib catalytic" evidence="9">
    <location>
        <begin position="30"/>
        <end position="339"/>
    </location>
</feature>
<dbReference type="NCBIfam" id="NF011291">
    <property type="entry name" value="PRK14703.1"/>
    <property type="match status" value="1"/>
</dbReference>
<feature type="binding site" evidence="7">
    <location>
        <position position="69"/>
    </location>
    <ligand>
        <name>L-glutamine</name>
        <dbReference type="ChEBI" id="CHEBI:58359"/>
    </ligand>
</feature>
<evidence type="ECO:0000256" key="5">
    <source>
        <dbReference type="ARBA" id="ARBA00022917"/>
    </source>
</evidence>
<feature type="binding site" evidence="7">
    <location>
        <begin position="43"/>
        <end position="49"/>
    </location>
    <ligand>
        <name>ATP</name>
        <dbReference type="ChEBI" id="CHEBI:30616"/>
    </ligand>
</feature>
<dbReference type="SUPFAM" id="SSF52374">
    <property type="entry name" value="Nucleotidylyl transferase"/>
    <property type="match status" value="1"/>
</dbReference>
<feature type="binding site" evidence="7">
    <location>
        <begin position="271"/>
        <end position="273"/>
    </location>
    <ligand>
        <name>ATP</name>
        <dbReference type="ChEBI" id="CHEBI:30616"/>
    </ligand>
</feature>
<evidence type="ECO:0000313" key="13">
    <source>
        <dbReference type="Proteomes" id="UP001407405"/>
    </source>
</evidence>
<evidence type="ECO:0000256" key="4">
    <source>
        <dbReference type="ARBA" id="ARBA00022840"/>
    </source>
</evidence>
<dbReference type="PRINTS" id="PR00987">
    <property type="entry name" value="TRNASYNTHGLU"/>
</dbReference>
<keyword evidence="6 7" id="KW-0030">Aminoacyl-tRNA synthetase</keyword>
<dbReference type="Proteomes" id="UP001407405">
    <property type="component" value="Unassembled WGS sequence"/>
</dbReference>
<keyword evidence="5 7" id="KW-0648">Protein biosynthesis</keyword>
<comment type="subcellular location">
    <subcellularLocation>
        <location evidence="7">Cytoplasm</location>
    </subcellularLocation>
</comment>
<dbReference type="InterPro" id="IPR050132">
    <property type="entry name" value="Gln/Glu-tRNA_Ligase"/>
</dbReference>
<dbReference type="PANTHER" id="PTHR43097">
    <property type="entry name" value="GLUTAMINE-TRNA LIGASE"/>
    <property type="match status" value="1"/>
</dbReference>
<evidence type="ECO:0000259" key="11">
    <source>
        <dbReference type="Pfam" id="PF20974"/>
    </source>
</evidence>
<proteinExistence type="inferred from homology"/>
<evidence type="ECO:0000259" key="10">
    <source>
        <dbReference type="Pfam" id="PF03950"/>
    </source>
</evidence>
<name>A0ABU9VVS1_9CLOT</name>
<evidence type="ECO:0000256" key="1">
    <source>
        <dbReference type="ARBA" id="ARBA00022490"/>
    </source>
</evidence>
<dbReference type="EMBL" id="JBCITM010000013">
    <property type="protein sequence ID" value="MEN1761257.1"/>
    <property type="molecule type" value="Genomic_DNA"/>
</dbReference>
<sequence>MSNEMQHIPSHFIKNIINEDLKNGKNDSRVHTRFPPEPNGYLHIGHAKSICLNFGLASEYNGLCNLRFDDTNPIKEDVEYVESIQEDVRWLGFDWEDRLFYASDYFQQMYDYAEGLIEAGKAYVCDLTAEEIRRTRGTLTEPGTESPFRNRSVEENLDLFRRMKAGEFEEGSRVLRAKIDMASPNMNMRDPVLYRISFAAHHRTGTQWCIYPMYDYAHPLSDAYESITHSICTLEFEDHRPLYDWTLNALDYQPHPQQIEFARLNLTRTVMSKRLLRALVETGAVDGWDDPRMPTISGLRRRGYTPEAIRDFCDRIGVAKSNSVVDIALLEYCIREDLKLKVPRVMGVLNPLKVVITNYPEEGVEELRAENNPESPEMGHRPLQFSREIYIEREDFMEDPPKKFFRLAPGREVRLKYAYIIQCEAVIRDEATGEIVELHCTYDPDTRSGEDKSGKKVKGTLHWVSAEHGIPAEVRLYDHLYLDESETEGDEPVLNPDSRIKLSAMVEPCLQKTVAGEHFQFLRHGYFSVDPDSQEGRIVFNRIVSLRDTWAKIQKAEK</sequence>
<feature type="binding site" evidence="7">
    <location>
        <begin position="37"/>
        <end position="39"/>
    </location>
    <ligand>
        <name>ATP</name>
        <dbReference type="ChEBI" id="CHEBI:30616"/>
    </ligand>
</feature>
<keyword evidence="13" id="KW-1185">Reference proteome</keyword>
<dbReference type="InterPro" id="IPR020059">
    <property type="entry name" value="Glu/Gln-tRNA-synth_Ib_codon-bd"/>
</dbReference>
<evidence type="ECO:0000256" key="8">
    <source>
        <dbReference type="RuleBase" id="RU363037"/>
    </source>
</evidence>
<dbReference type="EC" id="6.1.1.18" evidence="7"/>
<comment type="catalytic activity">
    <reaction evidence="7">
        <text>tRNA(Gln) + L-glutamine + ATP = L-glutaminyl-tRNA(Gln) + AMP + diphosphate</text>
        <dbReference type="Rhea" id="RHEA:20121"/>
        <dbReference type="Rhea" id="RHEA-COMP:9662"/>
        <dbReference type="Rhea" id="RHEA-COMP:9681"/>
        <dbReference type="ChEBI" id="CHEBI:30616"/>
        <dbReference type="ChEBI" id="CHEBI:33019"/>
        <dbReference type="ChEBI" id="CHEBI:58359"/>
        <dbReference type="ChEBI" id="CHEBI:78442"/>
        <dbReference type="ChEBI" id="CHEBI:78521"/>
        <dbReference type="ChEBI" id="CHEBI:456215"/>
        <dbReference type="EC" id="6.1.1.18"/>
    </reaction>
</comment>
<dbReference type="InterPro" id="IPR022861">
    <property type="entry name" value="Gln_tRNA_ligase_bac"/>
</dbReference>
<feature type="domain" description="tRNA synthetases class I (E and Q) anti-codon binding" evidence="11">
    <location>
        <begin position="460"/>
        <end position="530"/>
    </location>
</feature>
<keyword evidence="3 7" id="KW-0547">Nucleotide-binding</keyword>
<comment type="caution">
    <text evidence="7">Lacks conserved residue(s) required for the propagation of feature annotation.</text>
</comment>
<dbReference type="RefSeq" id="WP_343186554.1">
    <property type="nucleotide sequence ID" value="NZ_JBCITM010000013.1"/>
</dbReference>
<dbReference type="CDD" id="cd00807">
    <property type="entry name" value="GlnRS_core"/>
    <property type="match status" value="1"/>
</dbReference>
<dbReference type="HAMAP" id="MF_00126">
    <property type="entry name" value="Gln_tRNA_synth"/>
    <property type="match status" value="1"/>
</dbReference>
<keyword evidence="2 7" id="KW-0436">Ligase</keyword>
<dbReference type="SUPFAM" id="SSF50715">
    <property type="entry name" value="Ribosomal protein L25-like"/>
    <property type="match status" value="1"/>
</dbReference>
<evidence type="ECO:0000313" key="12">
    <source>
        <dbReference type="EMBL" id="MEN1761257.1"/>
    </source>
</evidence>
<dbReference type="Pfam" id="PF03950">
    <property type="entry name" value="tRNA-synt_1c_C"/>
    <property type="match status" value="1"/>
</dbReference>
<comment type="similarity">
    <text evidence="7 8">Belongs to the class-I aminoacyl-tRNA synthetase family.</text>
</comment>
<protein>
    <recommendedName>
        <fullName evidence="7">Glutamine--tRNA ligase</fullName>
        <ecNumber evidence="7">6.1.1.18</ecNumber>
    </recommendedName>
    <alternativeName>
        <fullName evidence="7">Glutaminyl-tRNA synthetase</fullName>
        <shortName evidence="7">GlnRS</shortName>
    </alternativeName>
</protein>
<keyword evidence="1 7" id="KW-0963">Cytoplasm</keyword>
<dbReference type="InterPro" id="IPR014729">
    <property type="entry name" value="Rossmann-like_a/b/a_fold"/>
</dbReference>
<dbReference type="GO" id="GO:0016874">
    <property type="term" value="F:ligase activity"/>
    <property type="evidence" value="ECO:0007669"/>
    <property type="project" value="UniProtKB-KW"/>
</dbReference>
<dbReference type="Pfam" id="PF20974">
    <property type="entry name" value="tRNA-synt_1c_C2"/>
    <property type="match status" value="1"/>
</dbReference>